<keyword evidence="3" id="KW-1185">Reference proteome</keyword>
<evidence type="ECO:0000313" key="3">
    <source>
        <dbReference type="Proteomes" id="UP000750502"/>
    </source>
</evidence>
<feature type="compositionally biased region" description="Acidic residues" evidence="1">
    <location>
        <begin position="36"/>
        <end position="47"/>
    </location>
</feature>
<dbReference type="EMBL" id="JADFTT010000276">
    <property type="protein sequence ID" value="KAG5763953.1"/>
    <property type="molecule type" value="Genomic_DNA"/>
</dbReference>
<name>A0A9P7L061_9HYPO</name>
<reference evidence="2" key="2">
    <citation type="submission" date="2020-10" db="EMBL/GenBank/DDBJ databases">
        <authorList>
            <person name="Peck L.D."/>
            <person name="Nowell R.W."/>
            <person name="Flood J."/>
            <person name="Ryan M.J."/>
            <person name="Barraclough T.G."/>
        </authorList>
    </citation>
    <scope>NUCLEOTIDE SEQUENCE</scope>
    <source>
        <strain evidence="2">IMI 127659i</strain>
    </source>
</reference>
<sequence>MDARNAQIRGWINTGQHAILTDYEHAASDQSASNSDDFDGADTESVSDDGRSVASSTASTASAPIVEKLLASDNDALIPMQAEIDLVFQKGRDLWSRLVASARSLSPSSLSTGLNDPSIILKDVPALPEGLPKRGILAGRPLWHVPGEDSDLQHIHGARKHFCLSYPMPIECRVLPRVAIGDDDTSTALDGRPYPSGLLLLTLCWSYIYSVRFWELQKKQVRYTSHALQPRPNRNVRDRRGNISIHLENAASRGLVRWLCALLAPKPGWSVQGGGHAPWTAFCSGGAEFTIITDEATTFTPSDPAPSSDEAVELLIELSGLYGFDSGRPNDYGQGPLSPIVAGFVAVLALPFYRAINLQPQFLAHTLQSNPTRVRPGPIRQYAADLQYYMTLSMHPMSVGSIIWSIFWQPDVECNVVSPWLCSILSVLRPLIDSGNLDILTKVFTLRRPRVALWWLGIFLLGNTAIPSLIVRYLETSEERWGYATMASPDTTVSSWTGSPQSFLDQETSRAYVHLNDSVSKADLLRCRYNLRLQDTSSALLSWQPFGVVPKTAIEPDLWPWLERRFARTYQHWVWYIKKGDKVARRNIQEGFRKDTNRFVEAVADCLDVVHPHKGTERSTDASVEPSREATLRMINYCMEDATGDRDVEISMIPGVRTHPWLKGWRGLDG</sequence>
<reference evidence="2" key="1">
    <citation type="journal article" date="2020" name="bioRxiv">
        <title>Historical genomics reveals the evolutionary mechanisms behind multiple outbreaks of the host-specific coffee wilt pathogen Fusarium xylarioides.</title>
        <authorList>
            <person name="Peck D."/>
            <person name="Nowell R.W."/>
            <person name="Flood J."/>
            <person name="Ryan M.J."/>
            <person name="Barraclough T.G."/>
        </authorList>
    </citation>
    <scope>NUCLEOTIDE SEQUENCE</scope>
    <source>
        <strain evidence="2">IMI 127659i</strain>
    </source>
</reference>
<gene>
    <name evidence="2" type="ORF">H9Q72_007970</name>
</gene>
<dbReference type="Proteomes" id="UP000750502">
    <property type="component" value="Unassembled WGS sequence"/>
</dbReference>
<comment type="caution">
    <text evidence="2">The sequence shown here is derived from an EMBL/GenBank/DDBJ whole genome shotgun (WGS) entry which is preliminary data.</text>
</comment>
<accession>A0A9P7L061</accession>
<feature type="region of interest" description="Disordered" evidence="1">
    <location>
        <begin position="25"/>
        <end position="58"/>
    </location>
</feature>
<evidence type="ECO:0000313" key="2">
    <source>
        <dbReference type="EMBL" id="KAG5763953.1"/>
    </source>
</evidence>
<protein>
    <submittedName>
        <fullName evidence="2">Uncharacterized protein</fullName>
    </submittedName>
</protein>
<organism evidence="2 3">
    <name type="scientific">Fusarium xylarioides</name>
    <dbReference type="NCBI Taxonomy" id="221167"/>
    <lineage>
        <taxon>Eukaryota</taxon>
        <taxon>Fungi</taxon>
        <taxon>Dikarya</taxon>
        <taxon>Ascomycota</taxon>
        <taxon>Pezizomycotina</taxon>
        <taxon>Sordariomycetes</taxon>
        <taxon>Hypocreomycetidae</taxon>
        <taxon>Hypocreales</taxon>
        <taxon>Nectriaceae</taxon>
        <taxon>Fusarium</taxon>
        <taxon>Fusarium fujikuroi species complex</taxon>
    </lineage>
</organism>
<dbReference type="AlphaFoldDB" id="A0A9P7L061"/>
<dbReference type="OrthoDB" id="3549294at2759"/>
<evidence type="ECO:0000256" key="1">
    <source>
        <dbReference type="SAM" id="MobiDB-lite"/>
    </source>
</evidence>
<proteinExistence type="predicted"/>